<dbReference type="Pfam" id="PF00622">
    <property type="entry name" value="SPRY"/>
    <property type="match status" value="1"/>
</dbReference>
<keyword evidence="1" id="KW-0479">Metal-binding</keyword>
<dbReference type="SUPFAM" id="SSF49899">
    <property type="entry name" value="Concanavalin A-like lectins/glucanases"/>
    <property type="match status" value="1"/>
</dbReference>
<evidence type="ECO:0000256" key="5">
    <source>
        <dbReference type="SAM" id="Coils"/>
    </source>
</evidence>
<dbReference type="Pfam" id="PF00643">
    <property type="entry name" value="zf-B_box"/>
    <property type="match status" value="1"/>
</dbReference>
<dbReference type="Ensembl" id="ENSMMMT00000009427.1">
    <property type="protein sequence ID" value="ENSMMMP00000008264.1"/>
    <property type="gene ID" value="ENSMMMG00000007292.1"/>
</dbReference>
<reference evidence="9" key="2">
    <citation type="submission" date="2025-09" db="UniProtKB">
        <authorList>
            <consortium name="Ensembl"/>
        </authorList>
    </citation>
    <scope>IDENTIFICATION</scope>
</reference>
<evidence type="ECO:0000313" key="10">
    <source>
        <dbReference type="Proteomes" id="UP000694407"/>
    </source>
</evidence>
<gene>
    <name evidence="9" type="primary">LOC107133788</name>
</gene>
<dbReference type="SUPFAM" id="SSF57845">
    <property type="entry name" value="B-box zinc-binding domain"/>
    <property type="match status" value="1"/>
</dbReference>
<dbReference type="PROSITE" id="PS50188">
    <property type="entry name" value="B302_SPRY"/>
    <property type="match status" value="1"/>
</dbReference>
<feature type="coiled-coil region" evidence="5">
    <location>
        <begin position="179"/>
        <end position="213"/>
    </location>
</feature>
<feature type="domain" description="B box-type" evidence="7">
    <location>
        <begin position="88"/>
        <end position="129"/>
    </location>
</feature>
<evidence type="ECO:0000313" key="9">
    <source>
        <dbReference type="Ensembl" id="ENSMMMP00000008264.1"/>
    </source>
</evidence>
<feature type="domain" description="B30.2/SPRY" evidence="8">
    <location>
        <begin position="245"/>
        <end position="429"/>
    </location>
</feature>
<keyword evidence="5" id="KW-0175">Coiled coil</keyword>
<evidence type="ECO:0000259" key="6">
    <source>
        <dbReference type="PROSITE" id="PS50089"/>
    </source>
</evidence>
<dbReference type="InterPro" id="IPR003879">
    <property type="entry name" value="Butyrophylin_SPRY"/>
</dbReference>
<evidence type="ECO:0000256" key="1">
    <source>
        <dbReference type="ARBA" id="ARBA00022723"/>
    </source>
</evidence>
<dbReference type="InterPro" id="IPR001870">
    <property type="entry name" value="B30.2/SPRY"/>
</dbReference>
<dbReference type="InterPro" id="IPR003877">
    <property type="entry name" value="SPRY_dom"/>
</dbReference>
<dbReference type="AlphaFoldDB" id="A0A8C5Z1A8"/>
<dbReference type="InterPro" id="IPR017907">
    <property type="entry name" value="Znf_RING_CS"/>
</dbReference>
<keyword evidence="10" id="KW-1185">Reference proteome</keyword>
<accession>A0A8C5Z1A8</accession>
<dbReference type="InterPro" id="IPR043136">
    <property type="entry name" value="B30.2/SPRY_sf"/>
</dbReference>
<sequence length="429" mass="49759">MESEIPRPFQKELTCSLCMNYLMDPVTIGCGHSFCWPCLCLSWEEAQIPACCHVCQRPSQQRDFKPDICVKRMSLLARQSSLMQILSSKEHICVTHQETKKIFCEEDKNLLCLLCSNSQEHRGHRHCPTEEAAEEYRVSDGRKEVTVVLSSYVRHQENMIKTEYRKLYPVLCMEEQKHLERLQKEDENIVEQLKRSEAKMVQTEKHLKGMYEELMRMCHKSGEKLLQVKTLSETVQQHMPHPVRPVLSIKPITGLIDRLNLCRVEISLSNEISNHNIRLFEDVRTFVLRQDHEDASLNSDRSNYFAAWGAHIFISGQHYWELDVDDSWDWAVGVCKLSWKNIGTMLATKEIFLLLCMKEGDHYRILTSPPVTCQYIEKPLGRIGVFLDFKSKSVSFLNVAMSSLIWTYPAGSLNFPVRPFFLTGHNDQG</sequence>
<dbReference type="PANTHER" id="PTHR24103">
    <property type="entry name" value="E3 UBIQUITIN-PROTEIN LIGASE TRIM"/>
    <property type="match status" value="1"/>
</dbReference>
<dbReference type="Proteomes" id="UP000694407">
    <property type="component" value="Unplaced"/>
</dbReference>
<dbReference type="SMART" id="SM00336">
    <property type="entry name" value="BBOX"/>
    <property type="match status" value="1"/>
</dbReference>
<dbReference type="PROSITE" id="PS50089">
    <property type="entry name" value="ZF_RING_2"/>
    <property type="match status" value="1"/>
</dbReference>
<dbReference type="PROSITE" id="PS00518">
    <property type="entry name" value="ZF_RING_1"/>
    <property type="match status" value="1"/>
</dbReference>
<evidence type="ECO:0000256" key="4">
    <source>
        <dbReference type="PROSITE-ProRule" id="PRU00024"/>
    </source>
</evidence>
<feature type="domain" description="RING-type" evidence="6">
    <location>
        <begin position="15"/>
        <end position="56"/>
    </location>
</feature>
<dbReference type="SMART" id="SM00184">
    <property type="entry name" value="RING"/>
    <property type="match status" value="1"/>
</dbReference>
<name>A0A8C5Z1A8_MARMA</name>
<evidence type="ECO:0000259" key="8">
    <source>
        <dbReference type="PROSITE" id="PS50188"/>
    </source>
</evidence>
<dbReference type="PRINTS" id="PR01407">
    <property type="entry name" value="BUTYPHLNCDUF"/>
</dbReference>
<evidence type="ECO:0000256" key="2">
    <source>
        <dbReference type="ARBA" id="ARBA00022771"/>
    </source>
</evidence>
<organism evidence="9 10">
    <name type="scientific">Marmota marmota marmota</name>
    <name type="common">Alpine marmot</name>
    <dbReference type="NCBI Taxonomy" id="9994"/>
    <lineage>
        <taxon>Eukaryota</taxon>
        <taxon>Metazoa</taxon>
        <taxon>Chordata</taxon>
        <taxon>Craniata</taxon>
        <taxon>Vertebrata</taxon>
        <taxon>Euteleostomi</taxon>
        <taxon>Mammalia</taxon>
        <taxon>Eutheria</taxon>
        <taxon>Euarchontoglires</taxon>
        <taxon>Glires</taxon>
        <taxon>Rodentia</taxon>
        <taxon>Sciuromorpha</taxon>
        <taxon>Sciuridae</taxon>
        <taxon>Xerinae</taxon>
        <taxon>Marmotini</taxon>
        <taxon>Marmota</taxon>
    </lineage>
</organism>
<keyword evidence="2 4" id="KW-0863">Zinc-finger</keyword>
<dbReference type="InterPro" id="IPR013320">
    <property type="entry name" value="ConA-like_dom_sf"/>
</dbReference>
<protein>
    <submittedName>
        <fullName evidence="9">Tripartite motif-containing protein 43B-like</fullName>
    </submittedName>
</protein>
<reference evidence="9" key="1">
    <citation type="submission" date="2025-08" db="UniProtKB">
        <authorList>
            <consortium name="Ensembl"/>
        </authorList>
    </citation>
    <scope>IDENTIFICATION</scope>
</reference>
<dbReference type="InterPro" id="IPR000315">
    <property type="entry name" value="Znf_B-box"/>
</dbReference>
<dbReference type="Gene3D" id="3.30.40.10">
    <property type="entry name" value="Zinc/RING finger domain, C3HC4 (zinc finger)"/>
    <property type="match status" value="1"/>
</dbReference>
<evidence type="ECO:0000259" key="7">
    <source>
        <dbReference type="PROSITE" id="PS50119"/>
    </source>
</evidence>
<dbReference type="CDD" id="cd19783">
    <property type="entry name" value="Bbox2_TRIM43-like"/>
    <property type="match status" value="1"/>
</dbReference>
<dbReference type="InterPro" id="IPR001841">
    <property type="entry name" value="Znf_RING"/>
</dbReference>
<keyword evidence="3" id="KW-0862">Zinc</keyword>
<evidence type="ECO:0000256" key="3">
    <source>
        <dbReference type="ARBA" id="ARBA00022833"/>
    </source>
</evidence>
<dbReference type="SUPFAM" id="SSF57850">
    <property type="entry name" value="RING/U-box"/>
    <property type="match status" value="1"/>
</dbReference>
<dbReference type="Gene3D" id="2.60.120.920">
    <property type="match status" value="1"/>
</dbReference>
<proteinExistence type="predicted"/>
<dbReference type="GeneTree" id="ENSGT00940000160005"/>
<dbReference type="InterPro" id="IPR013083">
    <property type="entry name" value="Znf_RING/FYVE/PHD"/>
</dbReference>
<dbReference type="InterPro" id="IPR050143">
    <property type="entry name" value="TRIM/RBCC"/>
</dbReference>
<dbReference type="Gene3D" id="3.30.160.60">
    <property type="entry name" value="Classic Zinc Finger"/>
    <property type="match status" value="1"/>
</dbReference>
<dbReference type="PROSITE" id="PS50119">
    <property type="entry name" value="ZF_BBOX"/>
    <property type="match status" value="1"/>
</dbReference>
<dbReference type="GO" id="GO:0008270">
    <property type="term" value="F:zinc ion binding"/>
    <property type="evidence" value="ECO:0007669"/>
    <property type="project" value="UniProtKB-KW"/>
</dbReference>